<dbReference type="PANTHER" id="PTHR43308">
    <property type="entry name" value="OUTER MEMBRANE PROTEIN ALPHA-RELATED"/>
    <property type="match status" value="1"/>
</dbReference>
<dbReference type="Proteomes" id="UP001519287">
    <property type="component" value="Unassembled WGS sequence"/>
</dbReference>
<dbReference type="PANTHER" id="PTHR43308:SF1">
    <property type="entry name" value="OUTER MEMBRANE PROTEIN ALPHA"/>
    <property type="match status" value="1"/>
</dbReference>
<dbReference type="PROSITE" id="PS51272">
    <property type="entry name" value="SLH"/>
    <property type="match status" value="3"/>
</dbReference>
<evidence type="ECO:0000313" key="4">
    <source>
        <dbReference type="Proteomes" id="UP001519287"/>
    </source>
</evidence>
<keyword evidence="4" id="KW-1185">Reference proteome</keyword>
<feature type="signal peptide" evidence="1">
    <location>
        <begin position="1"/>
        <end position="27"/>
    </location>
</feature>
<feature type="domain" description="SLH" evidence="2">
    <location>
        <begin position="173"/>
        <end position="236"/>
    </location>
</feature>
<gene>
    <name evidence="3" type="ORF">J2Z66_005288</name>
</gene>
<dbReference type="InterPro" id="IPR051465">
    <property type="entry name" value="Cell_Envelope_Struct_Comp"/>
</dbReference>
<evidence type="ECO:0000256" key="1">
    <source>
        <dbReference type="SAM" id="SignalP"/>
    </source>
</evidence>
<keyword evidence="1" id="KW-0732">Signal</keyword>
<dbReference type="Gene3D" id="2.60.120.260">
    <property type="entry name" value="Galactose-binding domain-like"/>
    <property type="match status" value="2"/>
</dbReference>
<dbReference type="EMBL" id="JAGGLB010000020">
    <property type="protein sequence ID" value="MBP1993662.1"/>
    <property type="molecule type" value="Genomic_DNA"/>
</dbReference>
<feature type="domain" description="SLH" evidence="2">
    <location>
        <begin position="50"/>
        <end position="108"/>
    </location>
</feature>
<sequence length="1077" mass="116581">MILTNYKKRTFLLFMMFCLIFSTYGPAVGTVFGAESDSKSDLDSMDTSSSSRTVLADLTNHWAEKPLTAWMEAGLIHGYSDGTFKPDRIINRGEVIALINRSFGFNAKTPIHFTDLSASDWEYEDAARAVQAGYIDGYPDGTIGTKRSISRQEAAVIIARIMKLDVQAESGAANSFADAKQIPEWSKGAVAAVAAAGLMEGYEDGSFKPEAFITRAEVVVALDRALHASTALEYKEAGVYGAAANDVQAINGDVVVLVPGVTLQNMKITGDLLLAEGIAEGEVFLKNVEVLGTTAVKGGGINSVHVENSAIGSMIVDKASGVVRIVVEGNTVIAAMIVRSSVILSGYFDQVDVEAKNIVVEFTQGVIKQLSIAEQAAGTHISVDKNAKIISLILHQITKVMGQGIIEKAALSEKAKGTTFDKQPLLLTGAGAPAPVSGSSFSSGSYNPNPSTPPVLEETVSYSAVNGAITVSFDKLPGEAPVIGDFVVKQIIGGTDEILVMPSDIAWYPAEKKAVLTLPTISQLLVEQRVVYRVSYKGRATVDTLPFVVPVLDLHENNILQYVFDEMPAQVPSAGNFKIERMDNGDIVNPMHIAWDETTLTAALTVPSISPLPWEQYVEYEITYDGKEPVRTNAVTIARKNGYTSVLANSSFEQWTGASADSWLFWGEGFTHSDTIKRSGQYSLTVNGLSANQNEVGGGGPIQITNLEPGHYVGVFHYLTSAQTAGTLRYVLQYRNEDSVMIGSTLGEIQQGGKSNGKWTTASFEFDVYPDYSGLQMSSAQLILNIQNFHEGESVYLDDIELIRQDDVVPFMQASAENGTVRLMFNEEPARVPVLSDFKIEHVGNGGFSGFVTPTHIEWDATTLTAALTVPSIASLPWEQYVEYEVTYSGKEPIRTNSATITRQEGYTSVLANSSFEQWSGGGANSWLFWGEGFAPSDTFKRSGRYSLTANGFSAGQNAMGGGAPIQIVHLEPGHYVGVFHYLTSAYVDGNLQYLNAKLFYQVQFKDANGLLIGTANGPFEIAGTSNGKWKTVSFEFDVFSHYAGRPAVSAELILLIQNFREGEKVYLDDIELIRKD</sequence>
<accession>A0ABS4J1E6</accession>
<name>A0ABS4J1E6_9BACL</name>
<dbReference type="InterPro" id="IPR001119">
    <property type="entry name" value="SLH_dom"/>
</dbReference>
<organism evidence="3 4">
    <name type="scientific">Paenibacillus eucommiae</name>
    <dbReference type="NCBI Taxonomy" id="1355755"/>
    <lineage>
        <taxon>Bacteria</taxon>
        <taxon>Bacillati</taxon>
        <taxon>Bacillota</taxon>
        <taxon>Bacilli</taxon>
        <taxon>Bacillales</taxon>
        <taxon>Paenibacillaceae</taxon>
        <taxon>Paenibacillus</taxon>
    </lineage>
</organism>
<dbReference type="Pfam" id="PF00395">
    <property type="entry name" value="SLH"/>
    <property type="match status" value="3"/>
</dbReference>
<evidence type="ECO:0000313" key="3">
    <source>
        <dbReference type="EMBL" id="MBP1993662.1"/>
    </source>
</evidence>
<proteinExistence type="predicted"/>
<comment type="caution">
    <text evidence="3">The sequence shown here is derived from an EMBL/GenBank/DDBJ whole genome shotgun (WGS) entry which is preliminary data.</text>
</comment>
<protein>
    <recommendedName>
        <fullName evidence="2">SLH domain-containing protein</fullName>
    </recommendedName>
</protein>
<feature type="chain" id="PRO_5045953361" description="SLH domain-containing protein" evidence="1">
    <location>
        <begin position="28"/>
        <end position="1077"/>
    </location>
</feature>
<reference evidence="3 4" key="1">
    <citation type="submission" date="2021-03" db="EMBL/GenBank/DDBJ databases">
        <title>Genomic Encyclopedia of Type Strains, Phase IV (KMG-IV): sequencing the most valuable type-strain genomes for metagenomic binning, comparative biology and taxonomic classification.</title>
        <authorList>
            <person name="Goeker M."/>
        </authorList>
    </citation>
    <scope>NUCLEOTIDE SEQUENCE [LARGE SCALE GENOMIC DNA]</scope>
    <source>
        <strain evidence="3 4">DSM 26048</strain>
    </source>
</reference>
<dbReference type="RefSeq" id="WP_209975544.1">
    <property type="nucleotide sequence ID" value="NZ_JAGGLB010000020.1"/>
</dbReference>
<feature type="domain" description="SLH" evidence="2">
    <location>
        <begin position="109"/>
        <end position="172"/>
    </location>
</feature>
<evidence type="ECO:0000259" key="2">
    <source>
        <dbReference type="PROSITE" id="PS51272"/>
    </source>
</evidence>